<feature type="domain" description="SnoaL-like" evidence="1">
    <location>
        <begin position="8"/>
        <end position="131"/>
    </location>
</feature>
<reference evidence="3" key="1">
    <citation type="submission" date="2015-11" db="EMBL/GenBank/DDBJ databases">
        <authorList>
            <person name="Varghese N."/>
        </authorList>
    </citation>
    <scope>NUCLEOTIDE SEQUENCE [LARGE SCALE GENOMIC DNA]</scope>
    <source>
        <strain evidence="3">DSM 45899</strain>
    </source>
</reference>
<evidence type="ECO:0000313" key="3">
    <source>
        <dbReference type="Proteomes" id="UP000198802"/>
    </source>
</evidence>
<dbReference type="Pfam" id="PF13577">
    <property type="entry name" value="SnoaL_4"/>
    <property type="match status" value="1"/>
</dbReference>
<protein>
    <submittedName>
        <fullName evidence="2">SnoaL-like domain-containing protein</fullName>
    </submittedName>
</protein>
<evidence type="ECO:0000313" key="2">
    <source>
        <dbReference type="EMBL" id="CUU57405.1"/>
    </source>
</evidence>
<evidence type="ECO:0000259" key="1">
    <source>
        <dbReference type="Pfam" id="PF13577"/>
    </source>
</evidence>
<keyword evidence="3" id="KW-1185">Reference proteome</keyword>
<sequence length="148" mass="16219">MGGSVTDADDAAAIMAVQNSYAIAIDRRDWVALRACFAPDATISFGMRLQVGTLDEFMAWAADFHDPLGPTLHQISTHHVEFQASAAVAAASCYLHAVLVDAARGSATSVFGRYDDEFVRRHDHWEIRRRRFRPTWLSTSVAAGGPRA</sequence>
<dbReference type="InterPro" id="IPR037401">
    <property type="entry name" value="SnoaL-like"/>
</dbReference>
<dbReference type="CDD" id="cd00531">
    <property type="entry name" value="NTF2_like"/>
    <property type="match status" value="1"/>
</dbReference>
<dbReference type="SUPFAM" id="SSF54427">
    <property type="entry name" value="NTF2-like"/>
    <property type="match status" value="1"/>
</dbReference>
<accession>A0A0S4QPK9</accession>
<dbReference type="Gene3D" id="3.10.450.50">
    <property type="match status" value="1"/>
</dbReference>
<dbReference type="EMBL" id="FAOZ01000012">
    <property type="protein sequence ID" value="CUU57405.1"/>
    <property type="molecule type" value="Genomic_DNA"/>
</dbReference>
<dbReference type="RefSeq" id="WP_114476398.1">
    <property type="nucleotide sequence ID" value="NZ_FAOZ01000012.1"/>
</dbReference>
<dbReference type="Proteomes" id="UP000198802">
    <property type="component" value="Unassembled WGS sequence"/>
</dbReference>
<gene>
    <name evidence="2" type="ORF">Ga0074812_11265</name>
</gene>
<dbReference type="AlphaFoldDB" id="A0A0S4QPK9"/>
<organism evidence="2 3">
    <name type="scientific">Parafrankia irregularis</name>
    <dbReference type="NCBI Taxonomy" id="795642"/>
    <lineage>
        <taxon>Bacteria</taxon>
        <taxon>Bacillati</taxon>
        <taxon>Actinomycetota</taxon>
        <taxon>Actinomycetes</taxon>
        <taxon>Frankiales</taxon>
        <taxon>Frankiaceae</taxon>
        <taxon>Parafrankia</taxon>
    </lineage>
</organism>
<name>A0A0S4QPK9_9ACTN</name>
<proteinExistence type="predicted"/>
<dbReference type="InterPro" id="IPR032710">
    <property type="entry name" value="NTF2-like_dom_sf"/>
</dbReference>